<protein>
    <submittedName>
        <fullName evidence="2">Uncharacterized protein</fullName>
    </submittedName>
</protein>
<feature type="region of interest" description="Disordered" evidence="1">
    <location>
        <begin position="1"/>
        <end position="23"/>
    </location>
</feature>
<name>A0A7I9UZ28_9ACTN</name>
<dbReference type="AlphaFoldDB" id="A0A7I9UZ28"/>
<evidence type="ECO:0000313" key="3">
    <source>
        <dbReference type="Proteomes" id="UP000444980"/>
    </source>
</evidence>
<evidence type="ECO:0000256" key="1">
    <source>
        <dbReference type="SAM" id="MobiDB-lite"/>
    </source>
</evidence>
<keyword evidence="3" id="KW-1185">Reference proteome</keyword>
<sequence length="71" mass="7414">MRPVKPGTAPAGEAGTASRAAPAAVAKVAVAMRRTVGWSMGPRYRRAPLSVTGWCWCATVGTLTKPTQETD</sequence>
<evidence type="ECO:0000313" key="2">
    <source>
        <dbReference type="EMBL" id="GED98060.1"/>
    </source>
</evidence>
<proteinExistence type="predicted"/>
<accession>A0A7I9UZ28</accession>
<organism evidence="2 3">
    <name type="scientific">Gordonia crocea</name>
    <dbReference type="NCBI Taxonomy" id="589162"/>
    <lineage>
        <taxon>Bacteria</taxon>
        <taxon>Bacillati</taxon>
        <taxon>Actinomycetota</taxon>
        <taxon>Actinomycetes</taxon>
        <taxon>Mycobacteriales</taxon>
        <taxon>Gordoniaceae</taxon>
        <taxon>Gordonia</taxon>
    </lineage>
</organism>
<comment type="caution">
    <text evidence="2">The sequence shown here is derived from an EMBL/GenBank/DDBJ whole genome shotgun (WGS) entry which is preliminary data.</text>
</comment>
<reference evidence="3" key="1">
    <citation type="submission" date="2019-06" db="EMBL/GenBank/DDBJ databases">
        <title>Gordonia isolated from sludge of a wastewater treatment plant.</title>
        <authorList>
            <person name="Tamura T."/>
            <person name="Aoyama K."/>
            <person name="Kang Y."/>
            <person name="Saito S."/>
            <person name="Akiyama N."/>
            <person name="Yazawa K."/>
            <person name="Gonoi T."/>
            <person name="Mikami Y."/>
        </authorList>
    </citation>
    <scope>NUCLEOTIDE SEQUENCE [LARGE SCALE GENOMIC DNA]</scope>
    <source>
        <strain evidence="3">NBRC 107697</strain>
    </source>
</reference>
<gene>
    <name evidence="2" type="ORF">nbrc107697_20990</name>
</gene>
<dbReference type="Proteomes" id="UP000444980">
    <property type="component" value="Unassembled WGS sequence"/>
</dbReference>
<dbReference type="EMBL" id="BJOU01000001">
    <property type="protein sequence ID" value="GED98060.1"/>
    <property type="molecule type" value="Genomic_DNA"/>
</dbReference>